<dbReference type="GO" id="GO:0003725">
    <property type="term" value="F:double-stranded RNA binding"/>
    <property type="evidence" value="ECO:0007669"/>
    <property type="project" value="InterPro"/>
</dbReference>
<dbReference type="PROSITE" id="PS51163">
    <property type="entry name" value="YRDC"/>
    <property type="match status" value="1"/>
</dbReference>
<dbReference type="PANTHER" id="PTHR42828:SF3">
    <property type="entry name" value="THREONYLCARBAMOYL-AMP SYNTHASE"/>
    <property type="match status" value="1"/>
</dbReference>
<dbReference type="SUPFAM" id="SSF55821">
    <property type="entry name" value="YrdC/RibB"/>
    <property type="match status" value="1"/>
</dbReference>
<proteinExistence type="predicted"/>
<dbReference type="Gene3D" id="3.90.870.10">
    <property type="entry name" value="DHBP synthase"/>
    <property type="match status" value="1"/>
</dbReference>
<accession>A0A445MW75</accession>
<gene>
    <name evidence="2" type="ORF">PITCH_A1920069</name>
</gene>
<dbReference type="EMBL" id="OJIN01000104">
    <property type="protein sequence ID" value="SPD73730.1"/>
    <property type="molecule type" value="Genomic_DNA"/>
</dbReference>
<dbReference type="NCBIfam" id="TIGR00057">
    <property type="entry name" value="L-threonylcarbamoyladenylate synthase"/>
    <property type="match status" value="1"/>
</dbReference>
<dbReference type="InterPro" id="IPR017945">
    <property type="entry name" value="DHBP_synth_RibB-like_a/b_dom"/>
</dbReference>
<dbReference type="PANTHER" id="PTHR42828">
    <property type="entry name" value="DHBP SYNTHASE RIBB-LIKE ALPHA/BETA DOMAIN-CONTAINING PROTEIN"/>
    <property type="match status" value="1"/>
</dbReference>
<name>A0A445MW75_9BACT</name>
<dbReference type="InterPro" id="IPR006070">
    <property type="entry name" value="Sua5-like_dom"/>
</dbReference>
<organism evidence="2">
    <name type="scientific">uncultured Desulfobacterium sp</name>
    <dbReference type="NCBI Taxonomy" id="201089"/>
    <lineage>
        <taxon>Bacteria</taxon>
        <taxon>Pseudomonadati</taxon>
        <taxon>Thermodesulfobacteriota</taxon>
        <taxon>Desulfobacteria</taxon>
        <taxon>Desulfobacterales</taxon>
        <taxon>Desulfobacteriaceae</taxon>
        <taxon>Desulfobacterium</taxon>
        <taxon>environmental samples</taxon>
    </lineage>
</organism>
<dbReference type="AlphaFoldDB" id="A0A445MW75"/>
<dbReference type="InterPro" id="IPR052532">
    <property type="entry name" value="SUA5_domain"/>
</dbReference>
<evidence type="ECO:0000313" key="2">
    <source>
        <dbReference type="EMBL" id="SPD73730.1"/>
    </source>
</evidence>
<evidence type="ECO:0000259" key="1">
    <source>
        <dbReference type="PROSITE" id="PS51163"/>
    </source>
</evidence>
<reference evidence="2" key="1">
    <citation type="submission" date="2018-01" db="EMBL/GenBank/DDBJ databases">
        <authorList>
            <person name="Regsiter A."/>
            <person name="William W."/>
        </authorList>
    </citation>
    <scope>NUCLEOTIDE SEQUENCE</scope>
    <source>
        <strain evidence="2">TRIP AH-1</strain>
    </source>
</reference>
<dbReference type="Pfam" id="PF01300">
    <property type="entry name" value="Sua5_yciO_yrdC"/>
    <property type="match status" value="1"/>
</dbReference>
<feature type="domain" description="YrdC-like" evidence="1">
    <location>
        <begin position="25"/>
        <end position="203"/>
    </location>
</feature>
<sequence>MVKLGSMGESKKTVLLSINPDNPQQRLIKRVSEVLENGGIIAYPTDTFYGIGCDLYNKKAIQLIYRLKNRPLKQPFSFICDSLKEISRYAIVSNYAYKTMKRLLPGPYTFVLEGTTLVPKIMLTKRKTVGIRVPDNNICLAIVQTLGRPIISTSAGYDDPQSIKEAYESQIDIVIDGGTLFPVPSSVVSLIDDAPEVIREGKGDVSFFTHQVS</sequence>
<protein>
    <recommendedName>
        <fullName evidence="1">YrdC-like domain-containing protein</fullName>
    </recommendedName>
</protein>